<dbReference type="PANTHER" id="PTHR11472">
    <property type="entry name" value="DNA REPAIR DEAD HELICASE RAD3/XP-D SUBFAMILY MEMBER"/>
    <property type="match status" value="1"/>
</dbReference>
<dbReference type="STRING" id="667725.A0A0L0F788"/>
<reference evidence="2 3" key="1">
    <citation type="submission" date="2011-02" db="EMBL/GenBank/DDBJ databases">
        <title>The Genome Sequence of Sphaeroforma arctica JP610.</title>
        <authorList>
            <consortium name="The Broad Institute Genome Sequencing Platform"/>
            <person name="Russ C."/>
            <person name="Cuomo C."/>
            <person name="Young S.K."/>
            <person name="Zeng Q."/>
            <person name="Gargeya S."/>
            <person name="Alvarado L."/>
            <person name="Berlin A."/>
            <person name="Chapman S.B."/>
            <person name="Chen Z."/>
            <person name="Freedman E."/>
            <person name="Gellesch M."/>
            <person name="Goldberg J."/>
            <person name="Griggs A."/>
            <person name="Gujja S."/>
            <person name="Heilman E."/>
            <person name="Heiman D."/>
            <person name="Howarth C."/>
            <person name="Mehta T."/>
            <person name="Neiman D."/>
            <person name="Pearson M."/>
            <person name="Roberts A."/>
            <person name="Saif S."/>
            <person name="Shea T."/>
            <person name="Shenoy N."/>
            <person name="Sisk P."/>
            <person name="Stolte C."/>
            <person name="Sykes S."/>
            <person name="White J."/>
            <person name="Yandava C."/>
            <person name="Burger G."/>
            <person name="Gray M.W."/>
            <person name="Holland P.W.H."/>
            <person name="King N."/>
            <person name="Lang F.B.F."/>
            <person name="Roger A.J."/>
            <person name="Ruiz-Trillo I."/>
            <person name="Haas B."/>
            <person name="Nusbaum C."/>
            <person name="Birren B."/>
        </authorList>
    </citation>
    <scope>NUCLEOTIDE SEQUENCE [LARGE SCALE GENOMIC DNA]</scope>
    <source>
        <strain evidence="2 3">JP610</strain>
    </source>
</reference>
<dbReference type="GO" id="GO:0034085">
    <property type="term" value="P:establishment of sister chromatid cohesion"/>
    <property type="evidence" value="ECO:0007669"/>
    <property type="project" value="TreeGrafter"/>
</dbReference>
<dbReference type="GeneID" id="25915361"/>
<dbReference type="EMBL" id="KQ246791">
    <property type="protein sequence ID" value="KNC72587.1"/>
    <property type="molecule type" value="Genomic_DNA"/>
</dbReference>
<dbReference type="AlphaFoldDB" id="A0A0L0F788"/>
<evidence type="ECO:0000313" key="2">
    <source>
        <dbReference type="EMBL" id="KNC72587.1"/>
    </source>
</evidence>
<dbReference type="GO" id="GO:0003678">
    <property type="term" value="F:DNA helicase activity"/>
    <property type="evidence" value="ECO:0007669"/>
    <property type="project" value="TreeGrafter"/>
</dbReference>
<organism evidence="2 3">
    <name type="scientific">Sphaeroforma arctica JP610</name>
    <dbReference type="NCBI Taxonomy" id="667725"/>
    <lineage>
        <taxon>Eukaryota</taxon>
        <taxon>Ichthyosporea</taxon>
        <taxon>Ichthyophonida</taxon>
        <taxon>Sphaeroforma</taxon>
    </lineage>
</organism>
<name>A0A0L0F788_9EUKA</name>
<dbReference type="InterPro" id="IPR045028">
    <property type="entry name" value="DinG/Rad3-like"/>
</dbReference>
<gene>
    <name evidence="2" type="ORF">SARC_14857</name>
</gene>
<proteinExistence type="predicted"/>
<accession>A0A0L0F788</accession>
<dbReference type="InterPro" id="IPR027417">
    <property type="entry name" value="P-loop_NTPase"/>
</dbReference>
<dbReference type="GO" id="GO:0003676">
    <property type="term" value="F:nucleic acid binding"/>
    <property type="evidence" value="ECO:0007669"/>
    <property type="project" value="InterPro"/>
</dbReference>
<dbReference type="PANTHER" id="PTHR11472:SF41">
    <property type="entry name" value="ATP-DEPENDENT DNA HELICASE DDX11-RELATED"/>
    <property type="match status" value="1"/>
</dbReference>
<dbReference type="Proteomes" id="UP000054560">
    <property type="component" value="Unassembled WGS sequence"/>
</dbReference>
<protein>
    <recommendedName>
        <fullName evidence="1">ATP-dependent helicase C-terminal domain-containing protein</fullName>
    </recommendedName>
</protein>
<dbReference type="Gene3D" id="3.40.50.300">
    <property type="entry name" value="P-loop containing nucleotide triphosphate hydrolases"/>
    <property type="match status" value="1"/>
</dbReference>
<sequence length="91" mass="10401">GCNAGSQYYTSLCMRAVNQCIGRAIRHKDDYAGIVLVDDRYRKLEVQRDLPNWIRQRTFSCPTYGYFFQNLAKFCSKMAGMGVNSTTQTEA</sequence>
<dbReference type="GO" id="GO:0016818">
    <property type="term" value="F:hydrolase activity, acting on acid anhydrides, in phosphorus-containing anhydrides"/>
    <property type="evidence" value="ECO:0007669"/>
    <property type="project" value="InterPro"/>
</dbReference>
<dbReference type="GO" id="GO:0006139">
    <property type="term" value="P:nucleobase-containing compound metabolic process"/>
    <property type="evidence" value="ECO:0007669"/>
    <property type="project" value="InterPro"/>
</dbReference>
<feature type="non-terminal residue" evidence="2">
    <location>
        <position position="1"/>
    </location>
</feature>
<dbReference type="GO" id="GO:0005634">
    <property type="term" value="C:nucleus"/>
    <property type="evidence" value="ECO:0007669"/>
    <property type="project" value="TreeGrafter"/>
</dbReference>
<dbReference type="RefSeq" id="XP_014146489.1">
    <property type="nucleotide sequence ID" value="XM_014291014.1"/>
</dbReference>
<dbReference type="OrthoDB" id="19182at2759"/>
<evidence type="ECO:0000313" key="3">
    <source>
        <dbReference type="Proteomes" id="UP000054560"/>
    </source>
</evidence>
<dbReference type="eggNOG" id="KOG1133">
    <property type="taxonomic scope" value="Eukaryota"/>
</dbReference>
<feature type="domain" description="ATP-dependent helicase C-terminal" evidence="1">
    <location>
        <begin position="3"/>
        <end position="56"/>
    </location>
</feature>
<dbReference type="Pfam" id="PF13307">
    <property type="entry name" value="Helicase_C_2"/>
    <property type="match status" value="1"/>
</dbReference>
<dbReference type="InterPro" id="IPR006555">
    <property type="entry name" value="ATP-dep_Helicase_C"/>
</dbReference>
<keyword evidence="3" id="KW-1185">Reference proteome</keyword>
<dbReference type="GO" id="GO:0005524">
    <property type="term" value="F:ATP binding"/>
    <property type="evidence" value="ECO:0007669"/>
    <property type="project" value="InterPro"/>
</dbReference>
<evidence type="ECO:0000259" key="1">
    <source>
        <dbReference type="Pfam" id="PF13307"/>
    </source>
</evidence>